<dbReference type="PROSITE" id="PS51482">
    <property type="entry name" value="DEGV"/>
    <property type="match status" value="1"/>
</dbReference>
<protein>
    <submittedName>
        <fullName evidence="1">EDD domain protein, DegV family</fullName>
    </submittedName>
</protein>
<proteinExistence type="predicted"/>
<gene>
    <name evidence="1" type="ORF">NCTC13149_01269</name>
</gene>
<dbReference type="RefSeq" id="WP_019034778.1">
    <property type="nucleotide sequence ID" value="NZ_UGSZ01000001.1"/>
</dbReference>
<accession>A0A379C756</accession>
<dbReference type="STRING" id="1122949.GCA_000378725_01007"/>
<dbReference type="AlphaFoldDB" id="A0A379C756"/>
<evidence type="ECO:0000313" key="2">
    <source>
        <dbReference type="Proteomes" id="UP000255517"/>
    </source>
</evidence>
<dbReference type="InterPro" id="IPR003797">
    <property type="entry name" value="DegV"/>
</dbReference>
<name>A0A379C756_9FIRM</name>
<evidence type="ECO:0000313" key="1">
    <source>
        <dbReference type="EMBL" id="SUB57427.1"/>
    </source>
</evidence>
<reference evidence="1 2" key="1">
    <citation type="submission" date="2018-06" db="EMBL/GenBank/DDBJ databases">
        <authorList>
            <consortium name="Pathogen Informatics"/>
            <person name="Doyle S."/>
        </authorList>
    </citation>
    <scope>NUCLEOTIDE SEQUENCE [LARGE SCALE GENOMIC DNA]</scope>
    <source>
        <strain evidence="1 2">NCTC13149</strain>
    </source>
</reference>
<organism evidence="1 2">
    <name type="scientific">Peptoniphilus lacrimalis</name>
    <dbReference type="NCBI Taxonomy" id="33031"/>
    <lineage>
        <taxon>Bacteria</taxon>
        <taxon>Bacillati</taxon>
        <taxon>Bacillota</taxon>
        <taxon>Tissierellia</taxon>
        <taxon>Tissierellales</taxon>
        <taxon>Peptoniphilaceae</taxon>
        <taxon>Peptoniphilus</taxon>
    </lineage>
</organism>
<dbReference type="SUPFAM" id="SSF82549">
    <property type="entry name" value="DAK1/DegV-like"/>
    <property type="match status" value="1"/>
</dbReference>
<dbReference type="EMBL" id="UGSZ01000001">
    <property type="protein sequence ID" value="SUB57427.1"/>
    <property type="molecule type" value="Genomic_DNA"/>
</dbReference>
<dbReference type="Proteomes" id="UP000255517">
    <property type="component" value="Unassembled WGS sequence"/>
</dbReference>
<sequence length="238" mass="28331">MNKGIYIIDKNINENENIISTDMFFSDNSDPIEKIEDFFKNETRENIFIISRPKSLRSKEYFFKASRNHNKNIFYLNTISPGFDSYFLALKGINLENRSYDFENIYLALQDQLRDIKYYALFSSLDYLEENNMLGNIKKKVSLLNKNYYIISCDNKGIFYTCKVIKDADRASKYFLQFIKDNLKMNFNFNIGIEYKNDRIRIESEEYLRSNLQWANLYRKSLNPIKGLELAVTITKHD</sequence>
<dbReference type="OrthoDB" id="9780216at2"/>